<dbReference type="AlphaFoldDB" id="A0A1H2TXU6"/>
<gene>
    <name evidence="1" type="ORF">SAMN04488238_102212</name>
</gene>
<evidence type="ECO:0000313" key="1">
    <source>
        <dbReference type="EMBL" id="SDW48591.1"/>
    </source>
</evidence>
<dbReference type="EMBL" id="FNOM01000002">
    <property type="protein sequence ID" value="SDW48591.1"/>
    <property type="molecule type" value="Genomic_DNA"/>
</dbReference>
<dbReference type="InterPro" id="IPR011738">
    <property type="entry name" value="Phage_CHP"/>
</dbReference>
<dbReference type="Gene3D" id="1.10.3230.30">
    <property type="entry name" value="Phage gp6-like head-tail connector protein"/>
    <property type="match status" value="1"/>
</dbReference>
<keyword evidence="2" id="KW-1185">Reference proteome</keyword>
<reference evidence="1 2" key="1">
    <citation type="submission" date="2016-10" db="EMBL/GenBank/DDBJ databases">
        <authorList>
            <person name="de Groot N.N."/>
        </authorList>
    </citation>
    <scope>NUCLEOTIDE SEQUENCE [LARGE SCALE GENOMIC DNA]</scope>
    <source>
        <strain evidence="1 2">CGMCC 1.8894</strain>
    </source>
</reference>
<name>A0A1H2TXU6_9RHOB</name>
<proteinExistence type="predicted"/>
<dbReference type="CDD" id="cd08054">
    <property type="entry name" value="gp6"/>
    <property type="match status" value="1"/>
</dbReference>
<dbReference type="Proteomes" id="UP000198539">
    <property type="component" value="Unassembled WGS sequence"/>
</dbReference>
<sequence length="195" mass="20811">MDLQEQGQVADSALPVTAFRAHLALGRGFADEAAQDDLLRAVLRAAIRTVEGRISKVLLTRSFVLRLACWRSGAAQTLPLAPVSDVAQVALIDRTGAVAVLSPARWHLQRDAHRPRVVASAGLWPAIPAQGAVEITFDAGFGPDWADVPADLVQAVFLLATRYYEHRGGAEAEISPDVVALIAPYRSIRLFGGGA</sequence>
<dbReference type="OrthoDB" id="8478788at2"/>
<dbReference type="NCBIfam" id="TIGR02215">
    <property type="entry name" value="phage_chp_gp8"/>
    <property type="match status" value="1"/>
</dbReference>
<protein>
    <recommendedName>
        <fullName evidence="3">Phage gp6-like head-tail connector protein</fullName>
    </recommendedName>
</protein>
<dbReference type="STRING" id="564137.SAMN04488238_102212"/>
<accession>A0A1H2TXU6</accession>
<evidence type="ECO:0008006" key="3">
    <source>
        <dbReference type="Google" id="ProtNLM"/>
    </source>
</evidence>
<organism evidence="1 2">
    <name type="scientific">Roseicitreum antarcticum</name>
    <dbReference type="NCBI Taxonomy" id="564137"/>
    <lineage>
        <taxon>Bacteria</taxon>
        <taxon>Pseudomonadati</taxon>
        <taxon>Pseudomonadota</taxon>
        <taxon>Alphaproteobacteria</taxon>
        <taxon>Rhodobacterales</taxon>
        <taxon>Paracoccaceae</taxon>
        <taxon>Roseicitreum</taxon>
    </lineage>
</organism>
<evidence type="ECO:0000313" key="2">
    <source>
        <dbReference type="Proteomes" id="UP000198539"/>
    </source>
</evidence>